<dbReference type="Proteomes" id="UP001190640">
    <property type="component" value="Chromosome 1"/>
</dbReference>
<keyword evidence="9 15" id="KW-0472">Membrane</keyword>
<dbReference type="CDD" id="cd15268">
    <property type="entry name" value="7tmB1_GLP1R"/>
    <property type="match status" value="1"/>
</dbReference>
<evidence type="ECO:0000256" key="8">
    <source>
        <dbReference type="ARBA" id="ARBA00023125"/>
    </source>
</evidence>
<dbReference type="PANTHER" id="PTHR45620:SF25">
    <property type="entry name" value="GLUCAGON-LIKE PEPTIDE 1 RECEPTOR"/>
    <property type="match status" value="1"/>
</dbReference>
<dbReference type="SUPFAM" id="SSF81321">
    <property type="entry name" value="Family A G protein-coupled receptor-like"/>
    <property type="match status" value="1"/>
</dbReference>
<evidence type="ECO:0000313" key="18">
    <source>
        <dbReference type="Proteomes" id="UP001190640"/>
    </source>
</evidence>
<organism evidence="18 19">
    <name type="scientific">Eublepharis macularius</name>
    <name type="common">Leopard gecko</name>
    <name type="synonym">Cyrtodactylus macularius</name>
    <dbReference type="NCBI Taxonomy" id="481883"/>
    <lineage>
        <taxon>Eukaryota</taxon>
        <taxon>Metazoa</taxon>
        <taxon>Chordata</taxon>
        <taxon>Craniata</taxon>
        <taxon>Vertebrata</taxon>
        <taxon>Euteleostomi</taxon>
        <taxon>Lepidosauria</taxon>
        <taxon>Squamata</taxon>
        <taxon>Bifurcata</taxon>
        <taxon>Gekkota</taxon>
        <taxon>Eublepharidae</taxon>
        <taxon>Eublepharinae</taxon>
        <taxon>Eublepharis</taxon>
    </lineage>
</organism>
<evidence type="ECO:0000259" key="16">
    <source>
        <dbReference type="PROSITE" id="PS50227"/>
    </source>
</evidence>
<dbReference type="SUPFAM" id="SSF47823">
    <property type="entry name" value="lambda integrase-like, N-terminal domain"/>
    <property type="match status" value="1"/>
</dbReference>
<evidence type="ECO:0000256" key="3">
    <source>
        <dbReference type="ARBA" id="ARBA00022475"/>
    </source>
</evidence>
<keyword evidence="13" id="KW-0807">Transducer</keyword>
<dbReference type="Gene3D" id="1.20.1070.10">
    <property type="entry name" value="Rhodopsin 7-helix transmembrane proteins"/>
    <property type="match status" value="1"/>
</dbReference>
<dbReference type="AlphaFoldDB" id="A0AA97IZA9"/>
<dbReference type="GO" id="GO:0045777">
    <property type="term" value="P:positive regulation of blood pressure"/>
    <property type="evidence" value="ECO:0007669"/>
    <property type="project" value="TreeGrafter"/>
</dbReference>
<dbReference type="PRINTS" id="PR01355">
    <property type="entry name" value="GLUCAGNLIKER"/>
</dbReference>
<comment type="similarity">
    <text evidence="2">Belongs to the G-protein coupled receptor 2 family.</text>
</comment>
<evidence type="ECO:0000256" key="7">
    <source>
        <dbReference type="ARBA" id="ARBA00023040"/>
    </source>
</evidence>
<keyword evidence="12" id="KW-0325">Glycoprotein</keyword>
<reference evidence="19" key="1">
    <citation type="submission" date="2025-08" db="UniProtKB">
        <authorList>
            <consortium name="RefSeq"/>
        </authorList>
    </citation>
    <scope>IDENTIFICATION</scope>
    <source>
        <tissue evidence="19">Blood</tissue>
    </source>
</reference>
<dbReference type="Gene3D" id="4.10.1240.10">
    <property type="entry name" value="GPCR, family 2, extracellular hormone receptor domain"/>
    <property type="match status" value="1"/>
</dbReference>
<evidence type="ECO:0000256" key="1">
    <source>
        <dbReference type="ARBA" id="ARBA00004651"/>
    </source>
</evidence>
<evidence type="ECO:0000256" key="2">
    <source>
        <dbReference type="ARBA" id="ARBA00005314"/>
    </source>
</evidence>
<dbReference type="InterPro" id="IPR036445">
    <property type="entry name" value="GPCR_2_extracell_dom_sf"/>
</dbReference>
<dbReference type="FunFam" id="1.20.1070.10:FF:000105">
    <property type="entry name" value="Glucagon like peptide 1 receptor"/>
    <property type="match status" value="1"/>
</dbReference>
<keyword evidence="11" id="KW-0675">Receptor</keyword>
<feature type="domain" description="G-protein coupled receptors family 2 profile 1" evidence="16">
    <location>
        <begin position="367"/>
        <end position="446"/>
    </location>
</feature>
<evidence type="ECO:0000256" key="4">
    <source>
        <dbReference type="ARBA" id="ARBA00022692"/>
    </source>
</evidence>
<dbReference type="InterPro" id="IPR017983">
    <property type="entry name" value="GPCR_2_secretin-like_CS"/>
</dbReference>
<dbReference type="InterPro" id="IPR017981">
    <property type="entry name" value="GPCR_2-like_7TM"/>
</dbReference>
<evidence type="ECO:0000256" key="9">
    <source>
        <dbReference type="ARBA" id="ARBA00023136"/>
    </source>
</evidence>
<feature type="transmembrane region" description="Helical" evidence="15">
    <location>
        <begin position="558"/>
        <end position="578"/>
    </location>
</feature>
<feature type="transmembrane region" description="Helical" evidence="15">
    <location>
        <begin position="699"/>
        <end position="722"/>
    </location>
</feature>
<evidence type="ECO:0000256" key="6">
    <source>
        <dbReference type="ARBA" id="ARBA00022989"/>
    </source>
</evidence>
<evidence type="ECO:0000256" key="12">
    <source>
        <dbReference type="ARBA" id="ARBA00023180"/>
    </source>
</evidence>
<dbReference type="Gene3D" id="1.10.150.130">
    <property type="match status" value="1"/>
</dbReference>
<keyword evidence="8" id="KW-0238">DNA-binding</keyword>
<feature type="transmembrane region" description="Helical" evidence="15">
    <location>
        <begin position="585"/>
        <end position="604"/>
    </location>
</feature>
<dbReference type="PROSITE" id="PS00650">
    <property type="entry name" value="G_PROTEIN_RECEP_F2_2"/>
    <property type="match status" value="1"/>
</dbReference>
<feature type="transmembrane region" description="Helical" evidence="15">
    <location>
        <begin position="496"/>
        <end position="513"/>
    </location>
</feature>
<evidence type="ECO:0000256" key="14">
    <source>
        <dbReference type="SAM" id="MobiDB-lite"/>
    </source>
</evidence>
<keyword evidence="3" id="KW-1003">Cell membrane</keyword>
<feature type="transmembrane region" description="Helical" evidence="15">
    <location>
        <begin position="624"/>
        <end position="649"/>
    </location>
</feature>
<dbReference type="RefSeq" id="XP_054828264.1">
    <property type="nucleotide sequence ID" value="XM_054972289.1"/>
</dbReference>
<dbReference type="InterPro" id="IPR010998">
    <property type="entry name" value="Integrase_recombinase_N"/>
</dbReference>
<dbReference type="InterPro" id="IPR000832">
    <property type="entry name" value="GPCR_2_secretin-like"/>
</dbReference>
<dbReference type="KEGG" id="emc:129324855"/>
<keyword evidence="4 15" id="KW-0812">Transmembrane</keyword>
<evidence type="ECO:0000256" key="15">
    <source>
        <dbReference type="SAM" id="Phobius"/>
    </source>
</evidence>
<evidence type="ECO:0000256" key="10">
    <source>
        <dbReference type="ARBA" id="ARBA00023157"/>
    </source>
</evidence>
<gene>
    <name evidence="19" type="primary">GLP1R</name>
</gene>
<dbReference type="Pfam" id="PF02793">
    <property type="entry name" value="HRM"/>
    <property type="match status" value="1"/>
</dbReference>
<feature type="transmembrane region" description="Helical" evidence="15">
    <location>
        <begin position="670"/>
        <end position="687"/>
    </location>
</feature>
<keyword evidence="5" id="KW-0732">Signal</keyword>
<dbReference type="PROSITE" id="PS50227">
    <property type="entry name" value="G_PROTEIN_RECEP_F2_3"/>
    <property type="match status" value="1"/>
</dbReference>
<keyword evidence="10" id="KW-1015">Disulfide bond</keyword>
<dbReference type="GO" id="GO:0017046">
    <property type="term" value="F:peptide hormone binding"/>
    <property type="evidence" value="ECO:0007669"/>
    <property type="project" value="TreeGrafter"/>
</dbReference>
<dbReference type="InterPro" id="IPR047033">
    <property type="entry name" value="GLP1R_7TM"/>
</dbReference>
<feature type="region of interest" description="Disordered" evidence="14">
    <location>
        <begin position="64"/>
        <end position="87"/>
    </location>
</feature>
<dbReference type="GO" id="GO:0007166">
    <property type="term" value="P:cell surface receptor signaling pathway"/>
    <property type="evidence" value="ECO:0007669"/>
    <property type="project" value="InterPro"/>
</dbReference>
<name>A0AA97IZA9_EUBMA</name>
<dbReference type="InterPro" id="IPR003290">
    <property type="entry name" value="GPCR_2_GLP1/glucagon_rcpt"/>
</dbReference>
<keyword evidence="18" id="KW-1185">Reference proteome</keyword>
<proteinExistence type="inferred from homology"/>
<feature type="domain" description="G-protein coupled receptors family 2 profile 2" evidence="17">
    <location>
        <begin position="461"/>
        <end position="723"/>
    </location>
</feature>
<dbReference type="PROSITE" id="PS50261">
    <property type="entry name" value="G_PROTEIN_RECEP_F2_4"/>
    <property type="match status" value="1"/>
</dbReference>
<dbReference type="PRINTS" id="PR00249">
    <property type="entry name" value="GPCRSECRETIN"/>
</dbReference>
<dbReference type="InterPro" id="IPR001879">
    <property type="entry name" value="GPCR_2_extracellular_dom"/>
</dbReference>
<sequence length="780" mass="88558">MEAERSGLCSNLSELRDTGGGPICIIAKQASPEVLLQEKGAGGVGPRCSSRGVAEISSLCLSTDKNHTQSNSKNSTTEGRSSHDSSLLATKTVVPGLEAAISFGTVAATIQDGPPDAGEDVPPGSYGVQFSSLDVERKQLKQMGYTENVISTMLVSRRKSTNRSYNRTWQTFDCWCKSRGRNPLTASVKQILLFLQEDLEKDLSTSTFKRQVAAISAIRGSQGGNSFTTHPHVKRFLRGTMLINPPTMHRFPTWNLNIVLAALTKEPFEPMVTCTLKELTLKTIFLVGVTSARRVSEIRALSVNKDLCIFHNDKVVLRVDPTFMPKVHKYQHLDYLIEKLEQIRSNISRSTAMFNSLKENWEQYQLQCLKYFHETPPILSEGKFCNRTFDDYICWPDGLPGTYVNMSCPWYLPSVKTGQVYRFCTLEGTWLLEENSTMPWRNTSECVIAARDPPKERLLFLSVIYTTGYALSFSALVIATGILLGFRHLHCTRNYIHLNLFSSFILRAVSVFIKDSLLTQMYITATREYQWEKILSYQESLSCRLVFVMMHYCVTANYYWLLVEGIYLYTLLVLSVFSEQRIFRLYLCIGWGVPMLFVILWGIVKYLYEDEGCWSRNHNMNYWLIIRLPILIAIGMNFLIFIRIICIIISKLQANLMCKTDIKCRLAKSTLTLIPLLGTHEIIFAFVTDEHAKGMLRFVKLFFELCSTSFQGLLVAVLYCFVNNEVRTEFQKSWERWRLEHLHVQRDSSMKPLKCPANSISSGGTLGSTVYAATCQATCS</sequence>
<dbReference type="SMART" id="SM00008">
    <property type="entry name" value="HormR"/>
    <property type="match status" value="1"/>
</dbReference>
<dbReference type="GO" id="GO:0005886">
    <property type="term" value="C:plasma membrane"/>
    <property type="evidence" value="ECO:0007669"/>
    <property type="project" value="UniProtKB-SubCell"/>
</dbReference>
<evidence type="ECO:0000259" key="17">
    <source>
        <dbReference type="PROSITE" id="PS50261"/>
    </source>
</evidence>
<accession>A0AA97IZA9</accession>
<dbReference type="GeneID" id="129324855"/>
<dbReference type="CTD" id="2740"/>
<evidence type="ECO:0000256" key="13">
    <source>
        <dbReference type="ARBA" id="ARBA00023224"/>
    </source>
</evidence>
<dbReference type="InterPro" id="IPR050332">
    <property type="entry name" value="GPCR_2"/>
</dbReference>
<evidence type="ECO:0000256" key="5">
    <source>
        <dbReference type="ARBA" id="ARBA00022729"/>
    </source>
</evidence>
<dbReference type="PANTHER" id="PTHR45620">
    <property type="entry name" value="PDF RECEPTOR-LIKE PROTEIN-RELATED"/>
    <property type="match status" value="1"/>
</dbReference>
<dbReference type="GO" id="GO:0004967">
    <property type="term" value="F:glucagon receptor activity"/>
    <property type="evidence" value="ECO:0007669"/>
    <property type="project" value="InterPro"/>
</dbReference>
<evidence type="ECO:0000313" key="19">
    <source>
        <dbReference type="RefSeq" id="XP_054828264.1"/>
    </source>
</evidence>
<dbReference type="InterPro" id="IPR003292">
    <property type="entry name" value="GPCR_2_GLP1_rcpt"/>
</dbReference>
<dbReference type="PRINTS" id="PR01353">
    <property type="entry name" value="GLUCAGNFAMLY"/>
</dbReference>
<dbReference type="PROSITE" id="PS00649">
    <property type="entry name" value="G_PROTEIN_RECEP_F2_1"/>
    <property type="match status" value="1"/>
</dbReference>
<keyword evidence="6 15" id="KW-1133">Transmembrane helix</keyword>
<dbReference type="SUPFAM" id="SSF111418">
    <property type="entry name" value="Hormone receptor domain"/>
    <property type="match status" value="1"/>
</dbReference>
<dbReference type="GO" id="GO:0044508">
    <property type="term" value="F:glucagon-like peptide 1 receptor activity"/>
    <property type="evidence" value="ECO:0007669"/>
    <property type="project" value="TreeGrafter"/>
</dbReference>
<feature type="transmembrane region" description="Helical" evidence="15">
    <location>
        <begin position="458"/>
        <end position="484"/>
    </location>
</feature>
<dbReference type="GO" id="GO:0003677">
    <property type="term" value="F:DNA binding"/>
    <property type="evidence" value="ECO:0007669"/>
    <property type="project" value="UniProtKB-KW"/>
</dbReference>
<evidence type="ECO:0000256" key="11">
    <source>
        <dbReference type="ARBA" id="ARBA00023170"/>
    </source>
</evidence>
<keyword evidence="7" id="KW-0297">G-protein coupled receptor</keyword>
<comment type="subcellular location">
    <subcellularLocation>
        <location evidence="1">Cell membrane</location>
        <topology evidence="1">Multi-pass membrane protein</topology>
    </subcellularLocation>
</comment>
<protein>
    <submittedName>
        <fullName evidence="19">Glucagon-like peptide 1 receptor</fullName>
    </submittedName>
</protein>
<dbReference type="Pfam" id="PF00002">
    <property type="entry name" value="7tm_2"/>
    <property type="match status" value="1"/>
</dbReference>
<dbReference type="GO" id="GO:0007189">
    <property type="term" value="P:adenylate cyclase-activating G protein-coupled receptor signaling pathway"/>
    <property type="evidence" value="ECO:0007669"/>
    <property type="project" value="TreeGrafter"/>
</dbReference>